<organism evidence="2 3">
    <name type="scientific">Paenibacillus mucilaginosus (strain KNP414)</name>
    <dbReference type="NCBI Taxonomy" id="1036673"/>
    <lineage>
        <taxon>Bacteria</taxon>
        <taxon>Bacillati</taxon>
        <taxon>Bacillota</taxon>
        <taxon>Bacilli</taxon>
        <taxon>Bacillales</taxon>
        <taxon>Paenibacillaceae</taxon>
        <taxon>Paenibacillus</taxon>
    </lineage>
</organism>
<dbReference type="HOGENOM" id="CLU_2956216_0_0_9"/>
<dbReference type="EMBL" id="CP002869">
    <property type="protein sequence ID" value="AEI39438.1"/>
    <property type="molecule type" value="Genomic_DNA"/>
</dbReference>
<sequence length="59" mass="6348">MKKGRGVVLLCCLFAFGLSAAALRAVRRGGAFCAETCYNKGKEAAARAAAGDRRRMIRR</sequence>
<evidence type="ECO:0000313" key="3">
    <source>
        <dbReference type="Proteomes" id="UP000006620"/>
    </source>
</evidence>
<dbReference type="KEGG" id="pms:KNP414_00848"/>
<protein>
    <submittedName>
        <fullName evidence="2">Uncharacterized protein</fullName>
    </submittedName>
</protein>
<accession>F8F4P6</accession>
<dbReference type="AlphaFoldDB" id="F8F4P6"/>
<reference evidence="2 3" key="2">
    <citation type="journal article" date="2013" name="Genome Announc.">
        <title>Genome Sequence of Growth-Improving Paenibacillus mucilaginosus Strain KNP414.</title>
        <authorList>
            <person name="Lu J.J."/>
            <person name="Wang J.F."/>
            <person name="Hu X.F."/>
        </authorList>
    </citation>
    <scope>NUCLEOTIDE SEQUENCE [LARGE SCALE GENOMIC DNA]</scope>
    <source>
        <strain evidence="2 3">KNP414</strain>
    </source>
</reference>
<keyword evidence="1" id="KW-0732">Signal</keyword>
<reference evidence="3" key="1">
    <citation type="submission" date="2011-06" db="EMBL/GenBank/DDBJ databases">
        <title>Complete genome sequence of Paenibacillus mucilaginosus KNP414.</title>
        <authorList>
            <person name="Wang J."/>
            <person name="Hu S."/>
            <person name="Hu X."/>
            <person name="Zhang B."/>
            <person name="Dong D."/>
            <person name="Zhang S."/>
            <person name="Zhao K."/>
            <person name="Wu D."/>
        </authorList>
    </citation>
    <scope>NUCLEOTIDE SEQUENCE [LARGE SCALE GENOMIC DNA]</scope>
    <source>
        <strain evidence="3">KNP414</strain>
    </source>
</reference>
<feature type="chain" id="PRO_5038965787" evidence="1">
    <location>
        <begin position="21"/>
        <end position="59"/>
    </location>
</feature>
<evidence type="ECO:0000256" key="1">
    <source>
        <dbReference type="SAM" id="SignalP"/>
    </source>
</evidence>
<feature type="signal peptide" evidence="1">
    <location>
        <begin position="1"/>
        <end position="20"/>
    </location>
</feature>
<gene>
    <name evidence="2" type="ordered locus">KNP414_00848</name>
</gene>
<name>F8F4P6_PAEMK</name>
<dbReference type="Proteomes" id="UP000006620">
    <property type="component" value="Chromosome"/>
</dbReference>
<proteinExistence type="predicted"/>
<evidence type="ECO:0000313" key="2">
    <source>
        <dbReference type="EMBL" id="AEI39438.1"/>
    </source>
</evidence>